<evidence type="ECO:0008006" key="4">
    <source>
        <dbReference type="Google" id="ProtNLM"/>
    </source>
</evidence>
<name>A0AAU9XVN4_9CNID</name>
<organism evidence="2 3">
    <name type="scientific">Pocillopora meandrina</name>
    <dbReference type="NCBI Taxonomy" id="46732"/>
    <lineage>
        <taxon>Eukaryota</taxon>
        <taxon>Metazoa</taxon>
        <taxon>Cnidaria</taxon>
        <taxon>Anthozoa</taxon>
        <taxon>Hexacorallia</taxon>
        <taxon>Scleractinia</taxon>
        <taxon>Astrocoeniina</taxon>
        <taxon>Pocilloporidae</taxon>
        <taxon>Pocillopora</taxon>
    </lineage>
</organism>
<reference evidence="2 3" key="1">
    <citation type="submission" date="2022-05" db="EMBL/GenBank/DDBJ databases">
        <authorList>
            <consortium name="Genoscope - CEA"/>
            <person name="William W."/>
        </authorList>
    </citation>
    <scope>NUCLEOTIDE SEQUENCE [LARGE SCALE GENOMIC DNA]</scope>
</reference>
<accession>A0AAU9XVN4</accession>
<protein>
    <recommendedName>
        <fullName evidence="4">Myb/SANT-like domain-containing protein</fullName>
    </recommendedName>
</protein>
<gene>
    <name evidence="2" type="ORF">PMEA_00029885</name>
</gene>
<feature type="compositionally biased region" description="Basic and acidic residues" evidence="1">
    <location>
        <begin position="116"/>
        <end position="130"/>
    </location>
</feature>
<dbReference type="AlphaFoldDB" id="A0AAU9XVN4"/>
<dbReference type="EMBL" id="CALNXJ010000063">
    <property type="protein sequence ID" value="CAH3157175.1"/>
    <property type="molecule type" value="Genomic_DNA"/>
</dbReference>
<evidence type="ECO:0000313" key="3">
    <source>
        <dbReference type="Proteomes" id="UP001159428"/>
    </source>
</evidence>
<feature type="region of interest" description="Disordered" evidence="1">
    <location>
        <begin position="101"/>
        <end position="130"/>
    </location>
</feature>
<evidence type="ECO:0000256" key="1">
    <source>
        <dbReference type="SAM" id="MobiDB-lite"/>
    </source>
</evidence>
<sequence>MKMATKKQPVMEWTDDHDILLLREMIASELFQFKEGSPDRGKIWESIQERLNKLDNPKFMIKEKRGVRDRWNLLQANFSAKDKKKSDDKEAAEEIREKAMERMASKKNQTNLLEAAPKRAKEAEVMRLNS</sequence>
<evidence type="ECO:0000313" key="2">
    <source>
        <dbReference type="EMBL" id="CAH3157175.1"/>
    </source>
</evidence>
<proteinExistence type="predicted"/>
<comment type="caution">
    <text evidence="2">The sequence shown here is derived from an EMBL/GenBank/DDBJ whole genome shotgun (WGS) entry which is preliminary data.</text>
</comment>
<dbReference type="Proteomes" id="UP001159428">
    <property type="component" value="Unassembled WGS sequence"/>
</dbReference>
<keyword evidence="3" id="KW-1185">Reference proteome</keyword>